<dbReference type="OMA" id="CEDPNCC"/>
<reference evidence="2" key="2">
    <citation type="submission" date="2015-06" db="UniProtKB">
        <authorList>
            <consortium name="EnsemblPlants"/>
        </authorList>
    </citation>
    <scope>IDENTIFICATION</scope>
</reference>
<protein>
    <submittedName>
        <fullName evidence="2">Uncharacterized protein</fullName>
    </submittedName>
</protein>
<organism evidence="2 3">
    <name type="scientific">Oryza rufipogon</name>
    <name type="common">Brownbeard rice</name>
    <name type="synonym">Asian wild rice</name>
    <dbReference type="NCBI Taxonomy" id="4529"/>
    <lineage>
        <taxon>Eukaryota</taxon>
        <taxon>Viridiplantae</taxon>
        <taxon>Streptophyta</taxon>
        <taxon>Embryophyta</taxon>
        <taxon>Tracheophyta</taxon>
        <taxon>Spermatophyta</taxon>
        <taxon>Magnoliopsida</taxon>
        <taxon>Liliopsida</taxon>
        <taxon>Poales</taxon>
        <taxon>Poaceae</taxon>
        <taxon>BOP clade</taxon>
        <taxon>Oryzoideae</taxon>
        <taxon>Oryzeae</taxon>
        <taxon>Oryzinae</taxon>
        <taxon>Oryza</taxon>
    </lineage>
</organism>
<evidence type="ECO:0000313" key="3">
    <source>
        <dbReference type="Proteomes" id="UP000008022"/>
    </source>
</evidence>
<keyword evidence="1" id="KW-0812">Transmembrane</keyword>
<name>A0A0E0QU11_ORYRU</name>
<proteinExistence type="predicted"/>
<evidence type="ECO:0000313" key="2">
    <source>
        <dbReference type="EnsemblPlants" id="ORUFI09G18240.1"/>
    </source>
</evidence>
<reference evidence="3" key="1">
    <citation type="submission" date="2013-06" db="EMBL/GenBank/DDBJ databases">
        <authorList>
            <person name="Zhao Q."/>
        </authorList>
    </citation>
    <scope>NUCLEOTIDE SEQUENCE</scope>
    <source>
        <strain evidence="3">cv. W1943</strain>
    </source>
</reference>
<dbReference type="AlphaFoldDB" id="A0A0E0QU11"/>
<accession>A0A0E0QU11</accession>
<sequence>MMTTVSLPLPSTPPLPDLAEGRGVGGAHGLAAPTIPFQIWPRREGGGGSGHPMQWRSSPARLLALGSACEDPNCCMDRQPQLLLWLFLAANFVWVMKWETIMKCMRIMKRFFAPVEVESRV</sequence>
<keyword evidence="1" id="KW-0472">Membrane</keyword>
<keyword evidence="1" id="KW-1133">Transmembrane helix</keyword>
<dbReference type="EnsemblPlants" id="ORUFI09G18240.1">
    <property type="protein sequence ID" value="ORUFI09G18240.1"/>
    <property type="gene ID" value="ORUFI09G18240"/>
</dbReference>
<dbReference type="Gramene" id="ORUFI09G18240.1">
    <property type="protein sequence ID" value="ORUFI09G18240.1"/>
    <property type="gene ID" value="ORUFI09G18240"/>
</dbReference>
<dbReference type="Proteomes" id="UP000008022">
    <property type="component" value="Unassembled WGS sequence"/>
</dbReference>
<evidence type="ECO:0000256" key="1">
    <source>
        <dbReference type="SAM" id="Phobius"/>
    </source>
</evidence>
<dbReference type="HOGENOM" id="CLU_2041891_0_0_1"/>
<keyword evidence="3" id="KW-1185">Reference proteome</keyword>
<feature type="transmembrane region" description="Helical" evidence="1">
    <location>
        <begin position="82"/>
        <end position="100"/>
    </location>
</feature>